<comment type="similarity">
    <text evidence="1">Belongs to the short-chain dehydrogenases/reductases (SDR) family.</text>
</comment>
<dbReference type="PANTHER" id="PTHR24320">
    <property type="entry name" value="RETINOL DEHYDROGENASE"/>
    <property type="match status" value="1"/>
</dbReference>
<dbReference type="PRINTS" id="PR00081">
    <property type="entry name" value="GDHRDH"/>
</dbReference>
<dbReference type="Pfam" id="PF00106">
    <property type="entry name" value="adh_short"/>
    <property type="match status" value="1"/>
</dbReference>
<evidence type="ECO:0000313" key="4">
    <source>
        <dbReference type="Proteomes" id="UP001201629"/>
    </source>
</evidence>
<keyword evidence="4" id="KW-1185">Reference proteome</keyword>
<dbReference type="InterPro" id="IPR036291">
    <property type="entry name" value="NAD(P)-bd_dom_sf"/>
</dbReference>
<sequence>MMSESRISTPFDARSTAADVVAGVDLTGRRAVVTGASSGIGVETARALAMAGAEVTLAVRDTRAGERTAREIGAGAGNGLLRVMPLDLSDQLSVAAFVAAWDGPLHILVNNAGVSATPEMRTAEGWELQLATNHLGHFALANGLHRALAEADRARVVSLSSIAHVSAPMVFEDVNFRERQYDRLLAYGESKTATALFAVEANRRWAGDGITVNVANPGAVATNLGRHLTEEDYAQLPAFDFKTPQQGAATSVLLAAGPQLEGIGGRYFEDCEQAVRHDPADPLRGVADHAIDPTAAARLWQLSLDLFADAERA</sequence>
<dbReference type="PANTHER" id="PTHR24320:SF227">
    <property type="entry name" value="RETINOL DEHYDROGENASE 11"/>
    <property type="match status" value="1"/>
</dbReference>
<protein>
    <submittedName>
        <fullName evidence="3">SDR family NAD(P)-dependent oxidoreductase</fullName>
    </submittedName>
</protein>
<evidence type="ECO:0000313" key="3">
    <source>
        <dbReference type="EMBL" id="MCG5446390.1"/>
    </source>
</evidence>
<name>A0ABS9N8V0_9ACTN</name>
<keyword evidence="2" id="KW-0560">Oxidoreductase</keyword>
<dbReference type="Proteomes" id="UP001201629">
    <property type="component" value="Unassembled WGS sequence"/>
</dbReference>
<dbReference type="Gene3D" id="3.40.50.720">
    <property type="entry name" value="NAD(P)-binding Rossmann-like Domain"/>
    <property type="match status" value="1"/>
</dbReference>
<evidence type="ECO:0000256" key="1">
    <source>
        <dbReference type="ARBA" id="ARBA00006484"/>
    </source>
</evidence>
<comment type="caution">
    <text evidence="3">The sequence shown here is derived from an EMBL/GenBank/DDBJ whole genome shotgun (WGS) entry which is preliminary data.</text>
</comment>
<dbReference type="SUPFAM" id="SSF51735">
    <property type="entry name" value="NAD(P)-binding Rossmann-fold domains"/>
    <property type="match status" value="1"/>
</dbReference>
<proteinExistence type="inferred from homology"/>
<dbReference type="EMBL" id="JAKKFD010000049">
    <property type="protein sequence ID" value="MCG5446390.1"/>
    <property type="molecule type" value="Genomic_DNA"/>
</dbReference>
<reference evidence="3 4" key="1">
    <citation type="submission" date="2022-01" db="EMBL/GenBank/DDBJ databases">
        <authorList>
            <person name="Riesco R."/>
            <person name="Trujillo M.E."/>
        </authorList>
    </citation>
    <scope>NUCLEOTIDE SEQUENCE [LARGE SCALE GENOMIC DNA]</scope>
    <source>
        <strain evidence="3 4">NIE79</strain>
    </source>
</reference>
<gene>
    <name evidence="3" type="ORF">NIE79_004958</name>
</gene>
<accession>A0ABS9N8V0</accession>
<evidence type="ECO:0000256" key="2">
    <source>
        <dbReference type="ARBA" id="ARBA00023002"/>
    </source>
</evidence>
<dbReference type="CDD" id="cd05327">
    <property type="entry name" value="retinol-DH_like_SDR_c_like"/>
    <property type="match status" value="1"/>
</dbReference>
<organism evidence="3 4">
    <name type="scientific">Micromonospora trifolii</name>
    <dbReference type="NCBI Taxonomy" id="2911208"/>
    <lineage>
        <taxon>Bacteria</taxon>
        <taxon>Bacillati</taxon>
        <taxon>Actinomycetota</taxon>
        <taxon>Actinomycetes</taxon>
        <taxon>Micromonosporales</taxon>
        <taxon>Micromonosporaceae</taxon>
        <taxon>Micromonospora</taxon>
    </lineage>
</organism>
<dbReference type="InterPro" id="IPR002347">
    <property type="entry name" value="SDR_fam"/>
</dbReference>